<dbReference type="GO" id="GO:0019464">
    <property type="term" value="P:glycine decarboxylation via glycine cleavage system"/>
    <property type="evidence" value="ECO:0007669"/>
    <property type="project" value="UniProtKB-UniRule"/>
</dbReference>
<evidence type="ECO:0000256" key="6">
    <source>
        <dbReference type="HAMAP-Rule" id="MF_00713"/>
    </source>
</evidence>
<dbReference type="InterPro" id="IPR023012">
    <property type="entry name" value="GcvPB"/>
</dbReference>
<comment type="function">
    <text evidence="2 6">The glycine cleavage system catalyzes the degradation of glycine. The P protein binds the alpha-amino group of glycine through its pyridoxal phosphate cofactor; CO(2) is released and the remaining methylamine moiety is then transferred to the lipoamide cofactor of the H protein.</text>
</comment>
<dbReference type="GO" id="GO:0005829">
    <property type="term" value="C:cytosol"/>
    <property type="evidence" value="ECO:0007669"/>
    <property type="project" value="TreeGrafter"/>
</dbReference>
<dbReference type="InterPro" id="IPR015421">
    <property type="entry name" value="PyrdxlP-dep_Trfase_major"/>
</dbReference>
<dbReference type="InterPro" id="IPR049315">
    <property type="entry name" value="GDC-P_N"/>
</dbReference>
<evidence type="ECO:0000256" key="5">
    <source>
        <dbReference type="ARBA" id="ARBA00049026"/>
    </source>
</evidence>
<dbReference type="Pfam" id="PF21478">
    <property type="entry name" value="GcvP2_C"/>
    <property type="match status" value="1"/>
</dbReference>
<evidence type="ECO:0000313" key="10">
    <source>
        <dbReference type="Proteomes" id="UP000215559"/>
    </source>
</evidence>
<dbReference type="FunFam" id="3.90.1150.10:FF:000014">
    <property type="entry name" value="Probable glycine dehydrogenase (decarboxylating) subunit 2"/>
    <property type="match status" value="1"/>
</dbReference>
<evidence type="ECO:0000259" key="8">
    <source>
        <dbReference type="Pfam" id="PF21478"/>
    </source>
</evidence>
<evidence type="ECO:0000256" key="2">
    <source>
        <dbReference type="ARBA" id="ARBA00003788"/>
    </source>
</evidence>
<dbReference type="Gene3D" id="6.20.440.10">
    <property type="match status" value="1"/>
</dbReference>
<comment type="catalytic activity">
    <reaction evidence="5 6">
        <text>N(6)-[(R)-lipoyl]-L-lysyl-[glycine-cleavage complex H protein] + glycine + H(+) = N(6)-[(R)-S(8)-aminomethyldihydrolipoyl]-L-lysyl-[glycine-cleavage complex H protein] + CO2</text>
        <dbReference type="Rhea" id="RHEA:24304"/>
        <dbReference type="Rhea" id="RHEA-COMP:10494"/>
        <dbReference type="Rhea" id="RHEA-COMP:10495"/>
        <dbReference type="ChEBI" id="CHEBI:15378"/>
        <dbReference type="ChEBI" id="CHEBI:16526"/>
        <dbReference type="ChEBI" id="CHEBI:57305"/>
        <dbReference type="ChEBI" id="CHEBI:83099"/>
        <dbReference type="ChEBI" id="CHEBI:83143"/>
        <dbReference type="EC" id="1.4.4.2"/>
    </reaction>
</comment>
<dbReference type="InterPro" id="IPR015424">
    <property type="entry name" value="PyrdxlP-dep_Trfase"/>
</dbReference>
<proteinExistence type="inferred from homology"/>
<dbReference type="GO" id="GO:0004375">
    <property type="term" value="F:glycine dehydrogenase (decarboxylating) activity"/>
    <property type="evidence" value="ECO:0007669"/>
    <property type="project" value="UniProtKB-EC"/>
</dbReference>
<dbReference type="InterPro" id="IPR015422">
    <property type="entry name" value="PyrdxlP-dep_Trfase_small"/>
</dbReference>
<name>A0A235BRX6_UNCW3</name>
<organism evidence="9 10">
    <name type="scientific">candidate division WOR-3 bacterium JGI_Cruoil_03_51_56</name>
    <dbReference type="NCBI Taxonomy" id="1973747"/>
    <lineage>
        <taxon>Bacteria</taxon>
        <taxon>Bacteria division WOR-3</taxon>
    </lineage>
</organism>
<dbReference type="InterPro" id="IPR049316">
    <property type="entry name" value="GDC-P_C"/>
</dbReference>
<evidence type="ECO:0000256" key="4">
    <source>
        <dbReference type="ARBA" id="ARBA00023002"/>
    </source>
</evidence>
<dbReference type="InterPro" id="IPR020581">
    <property type="entry name" value="GDC_P"/>
</dbReference>
<keyword evidence="4 6" id="KW-0560">Oxidoreductase</keyword>
<evidence type="ECO:0000259" key="7">
    <source>
        <dbReference type="Pfam" id="PF02347"/>
    </source>
</evidence>
<dbReference type="Pfam" id="PF02347">
    <property type="entry name" value="GDC-P"/>
    <property type="match status" value="1"/>
</dbReference>
<sequence>MNTEPTLFELSKPGRKAWTLPKLDVPGIDPKDYFGNAGRKDSRLPELSEIDIARHFTRLSILNHHIDKGLYPLGSCTMKYNPKINERASRLPGFAEIHPLLPETACQGALQLMYELGEYLKEITGFDAITLQPGAGAHGELTGMMMVRKYFEKKGEKRTRVLVPDSAHGTNPASITLAGFKVEKINSDEKGQIDLKGLENASNQTVACLMVTNPNTLGIFESRIRRICEIMHSKGALVYLDGANLNAYMGIHRPGDAGFDLMHMNLHKTFSTPHGGGGPGGGPVAVKSWLEPFLPKPVIRHSSHYWLDYDRPDSIGKVLAFSGHFGVFVKAWTYIRMLGPEGLRDASECAVLNANYIRAGLEGIYELPYKGHSLHEVVFSGSNLRQYGIRTLDIAKGLLDYGLHAPTVYFPLIVSEAMLIEPTETESLESLDDFIKAMKEIAEQAKTNPDRLHNAPLKTPVQRLDEALASRKLDVNYEESV</sequence>
<comment type="caution">
    <text evidence="9">The sequence shown here is derived from an EMBL/GenBank/DDBJ whole genome shotgun (WGS) entry which is preliminary data.</text>
</comment>
<feature type="domain" description="Glycine dehydrogenase C-terminal" evidence="8">
    <location>
        <begin position="346"/>
        <end position="446"/>
    </location>
</feature>
<dbReference type="Gene3D" id="3.40.640.10">
    <property type="entry name" value="Type I PLP-dependent aspartate aminotransferase-like (Major domain)"/>
    <property type="match status" value="1"/>
</dbReference>
<dbReference type="EC" id="1.4.4.2" evidence="6"/>
<dbReference type="AlphaFoldDB" id="A0A235BRX6"/>
<evidence type="ECO:0000313" key="9">
    <source>
        <dbReference type="EMBL" id="OYD14467.1"/>
    </source>
</evidence>
<dbReference type="CDD" id="cd00613">
    <property type="entry name" value="GDC-P"/>
    <property type="match status" value="1"/>
</dbReference>
<feature type="modified residue" description="N6-(pyridoxal phosphate)lysine" evidence="6">
    <location>
        <position position="268"/>
    </location>
</feature>
<comment type="subunit">
    <text evidence="6">The glycine cleavage system is composed of four proteins: P, T, L and H. In this organism, the P 'protein' is a heterodimer of two subunits.</text>
</comment>
<reference evidence="9 10" key="1">
    <citation type="submission" date="2017-07" db="EMBL/GenBank/DDBJ databases">
        <title>Recovery of genomes from metagenomes via a dereplication, aggregation, and scoring strategy.</title>
        <authorList>
            <person name="Sieber C.M."/>
            <person name="Probst A.J."/>
            <person name="Sharrar A."/>
            <person name="Thomas B.C."/>
            <person name="Hess M."/>
            <person name="Tringe S.G."/>
            <person name="Banfield J.F."/>
        </authorList>
    </citation>
    <scope>NUCLEOTIDE SEQUENCE [LARGE SCALE GENOMIC DNA]</scope>
    <source>
        <strain evidence="9">JGI_Cruoil_03_51_56</strain>
    </source>
</reference>
<comment type="cofactor">
    <cofactor evidence="1 6">
        <name>pyridoxal 5'-phosphate</name>
        <dbReference type="ChEBI" id="CHEBI:597326"/>
    </cofactor>
</comment>
<dbReference type="PANTHER" id="PTHR11773:SF1">
    <property type="entry name" value="GLYCINE DEHYDROGENASE (DECARBOXYLATING), MITOCHONDRIAL"/>
    <property type="match status" value="1"/>
</dbReference>
<gene>
    <name evidence="6" type="primary">gcvPB</name>
    <name evidence="9" type="ORF">CH330_08640</name>
</gene>
<dbReference type="NCBIfam" id="NF003346">
    <property type="entry name" value="PRK04366.1"/>
    <property type="match status" value="1"/>
</dbReference>
<comment type="similarity">
    <text evidence="6">Belongs to the GcvP family. C-terminal subunit subfamily.</text>
</comment>
<keyword evidence="3 6" id="KW-0663">Pyridoxal phosphate</keyword>
<accession>A0A235BRX6</accession>
<dbReference type="GO" id="GO:0030170">
    <property type="term" value="F:pyridoxal phosphate binding"/>
    <property type="evidence" value="ECO:0007669"/>
    <property type="project" value="TreeGrafter"/>
</dbReference>
<feature type="domain" description="Glycine cleavage system P-protein N-terminal" evidence="7">
    <location>
        <begin position="48"/>
        <end position="295"/>
    </location>
</feature>
<dbReference type="Gene3D" id="3.90.1150.10">
    <property type="entry name" value="Aspartate Aminotransferase, domain 1"/>
    <property type="match status" value="1"/>
</dbReference>
<dbReference type="Proteomes" id="UP000215559">
    <property type="component" value="Unassembled WGS sequence"/>
</dbReference>
<protein>
    <recommendedName>
        <fullName evidence="6">Probable glycine dehydrogenase (decarboxylating) subunit 2</fullName>
        <ecNumber evidence="6">1.4.4.2</ecNumber>
    </recommendedName>
    <alternativeName>
        <fullName evidence="6">Glycine cleavage system P-protein subunit 2</fullName>
    </alternativeName>
    <alternativeName>
        <fullName evidence="6">Glycine decarboxylase subunit 2</fullName>
    </alternativeName>
    <alternativeName>
        <fullName evidence="6">Glycine dehydrogenase (aminomethyl-transferring) subunit 2</fullName>
    </alternativeName>
</protein>
<dbReference type="HAMAP" id="MF_00713">
    <property type="entry name" value="GcvPB"/>
    <property type="match status" value="1"/>
</dbReference>
<evidence type="ECO:0000256" key="3">
    <source>
        <dbReference type="ARBA" id="ARBA00022898"/>
    </source>
</evidence>
<dbReference type="FunFam" id="3.40.640.10:FF:000224">
    <property type="entry name" value="Probable glycine dehydrogenase (decarboxylating) subunit 2"/>
    <property type="match status" value="1"/>
</dbReference>
<dbReference type="SUPFAM" id="SSF53383">
    <property type="entry name" value="PLP-dependent transferases"/>
    <property type="match status" value="1"/>
</dbReference>
<dbReference type="PANTHER" id="PTHR11773">
    <property type="entry name" value="GLYCINE DEHYDROGENASE, DECARBOXYLATING"/>
    <property type="match status" value="1"/>
</dbReference>
<evidence type="ECO:0000256" key="1">
    <source>
        <dbReference type="ARBA" id="ARBA00001933"/>
    </source>
</evidence>
<dbReference type="GO" id="GO:0005960">
    <property type="term" value="C:glycine cleavage complex"/>
    <property type="evidence" value="ECO:0007669"/>
    <property type="project" value="TreeGrafter"/>
</dbReference>
<dbReference type="GO" id="GO:0016594">
    <property type="term" value="F:glycine binding"/>
    <property type="evidence" value="ECO:0007669"/>
    <property type="project" value="TreeGrafter"/>
</dbReference>
<dbReference type="EMBL" id="NOZP01000157">
    <property type="protein sequence ID" value="OYD14467.1"/>
    <property type="molecule type" value="Genomic_DNA"/>
</dbReference>